<feature type="binding site" evidence="3">
    <location>
        <begin position="102"/>
        <end position="103"/>
    </location>
    <ligand>
        <name>S-adenosyl-L-methionine</name>
        <dbReference type="ChEBI" id="CHEBI:59789"/>
    </ligand>
</feature>
<evidence type="ECO:0000313" key="4">
    <source>
        <dbReference type="EMBL" id="VFP81956.1"/>
    </source>
</evidence>
<reference evidence="4 5" key="1">
    <citation type="submission" date="2019-02" db="EMBL/GenBank/DDBJ databases">
        <authorList>
            <person name="Manzano-Marin A."/>
            <person name="Manzano-Marin A."/>
        </authorList>
    </citation>
    <scope>NUCLEOTIDE SEQUENCE [LARGE SCALE GENOMIC DNA]</scope>
    <source>
        <strain evidence="4 5">ErCicurvipes</strain>
    </source>
</reference>
<dbReference type="Gene3D" id="3.40.50.150">
    <property type="entry name" value="Vaccinia Virus protein VP39"/>
    <property type="match status" value="1"/>
</dbReference>
<sequence length="255" mass="28755">MRVCLLDKSDNKYQNALSSLLMRWSLIHDPQSSIILIAKADYLTVCNLNEPALGNIFVNFFCKSITYRRQFGGGISEAIARAVGIKKNYFPNILDATAGFGRDAFILAMLGCHVRMLERNPVVAALLDDGLRRGYTDTKIGSWLSEHMILLPFSSLLVSPNIDPLPDVVYLDPMYPLKKKKSLVKKEMRILQSLVGMDTDADSLLHPARILAKKRVVVKRPRNAPALSMIHTDHIIKTKKHRFDIYSPINSFKSE</sequence>
<comment type="function">
    <text evidence="3">Specifically methylates the guanosine in position 1516 of 16S rRNA.</text>
</comment>
<feature type="binding site" evidence="3">
    <location>
        <begin position="154"/>
        <end position="155"/>
    </location>
    <ligand>
        <name>S-adenosyl-L-methionine</name>
        <dbReference type="ChEBI" id="CHEBI:59789"/>
    </ligand>
</feature>
<keyword evidence="1 3" id="KW-0489">Methyltransferase</keyword>
<proteinExistence type="inferred from homology"/>
<protein>
    <recommendedName>
        <fullName evidence="3">Ribosomal RNA small subunit methyltransferase J</fullName>
        <ecNumber evidence="3">2.1.1.242</ecNumber>
    </recommendedName>
    <alternativeName>
        <fullName evidence="3">16S rRNA m2G1516 methyltransferase</fullName>
    </alternativeName>
    <alternativeName>
        <fullName evidence="3">rRNA (guanine-N(2)-)-methyltransferase</fullName>
    </alternativeName>
</protein>
<dbReference type="GO" id="GO:0008990">
    <property type="term" value="F:rRNA (guanine-N2-)-methyltransferase activity"/>
    <property type="evidence" value="ECO:0007669"/>
    <property type="project" value="UniProtKB-UniRule"/>
</dbReference>
<dbReference type="GO" id="GO:0005737">
    <property type="term" value="C:cytoplasm"/>
    <property type="evidence" value="ECO:0007669"/>
    <property type="project" value="UniProtKB-SubCell"/>
</dbReference>
<evidence type="ECO:0000256" key="1">
    <source>
        <dbReference type="ARBA" id="ARBA00022603"/>
    </source>
</evidence>
<comment type="similarity">
    <text evidence="3">Belongs to the methyltransferase superfamily. RsmJ family.</text>
</comment>
<dbReference type="HAMAP" id="MF_01523">
    <property type="entry name" value="16SrRNA_methyltr_J"/>
    <property type="match status" value="1"/>
</dbReference>
<dbReference type="InterPro" id="IPR029063">
    <property type="entry name" value="SAM-dependent_MTases_sf"/>
</dbReference>
<keyword evidence="2 3" id="KW-0949">S-adenosyl-L-methionine</keyword>
<evidence type="ECO:0000256" key="3">
    <source>
        <dbReference type="HAMAP-Rule" id="MF_01523"/>
    </source>
</evidence>
<dbReference type="Proteomes" id="UP000294441">
    <property type="component" value="Chromosome 1"/>
</dbReference>
<comment type="subcellular location">
    <subcellularLocation>
        <location evidence="3">Cytoplasm</location>
    </subcellularLocation>
</comment>
<dbReference type="Pfam" id="PF04445">
    <property type="entry name" value="SAM_MT"/>
    <property type="match status" value="1"/>
</dbReference>
<dbReference type="EMBL" id="LR217713">
    <property type="protein sequence ID" value="VFP81956.1"/>
    <property type="molecule type" value="Genomic_DNA"/>
</dbReference>
<evidence type="ECO:0000313" key="5">
    <source>
        <dbReference type="Proteomes" id="UP000294441"/>
    </source>
</evidence>
<accession>A0A451D827</accession>
<dbReference type="EC" id="2.1.1.242" evidence="3"/>
<feature type="binding site" evidence="3">
    <location>
        <begin position="118"/>
        <end position="119"/>
    </location>
    <ligand>
        <name>S-adenosyl-L-methionine</name>
        <dbReference type="ChEBI" id="CHEBI:59789"/>
    </ligand>
</feature>
<dbReference type="PANTHER" id="PTHR36112">
    <property type="entry name" value="RIBOSOMAL RNA SMALL SUBUNIT METHYLTRANSFERASE J"/>
    <property type="match status" value="1"/>
</dbReference>
<keyword evidence="3" id="KW-0698">rRNA processing</keyword>
<dbReference type="RefSeq" id="WP_232037512.1">
    <property type="nucleotide sequence ID" value="NZ_LR217713.1"/>
</dbReference>
<feature type="binding site" evidence="3">
    <location>
        <position position="172"/>
    </location>
    <ligand>
        <name>S-adenosyl-L-methionine</name>
        <dbReference type="ChEBI" id="CHEBI:59789"/>
    </ligand>
</feature>
<organism evidence="4 5">
    <name type="scientific">Candidatus Erwinia haradaeae</name>
    <dbReference type="NCBI Taxonomy" id="1922217"/>
    <lineage>
        <taxon>Bacteria</taxon>
        <taxon>Pseudomonadati</taxon>
        <taxon>Pseudomonadota</taxon>
        <taxon>Gammaproteobacteria</taxon>
        <taxon>Enterobacterales</taxon>
        <taxon>Erwiniaceae</taxon>
        <taxon>Erwinia</taxon>
    </lineage>
</organism>
<keyword evidence="3 4" id="KW-0808">Transferase</keyword>
<dbReference type="GeneID" id="66304560"/>
<dbReference type="PANTHER" id="PTHR36112:SF1">
    <property type="entry name" value="RIBOSOMAL RNA SMALL SUBUNIT METHYLTRANSFERASE J"/>
    <property type="match status" value="1"/>
</dbReference>
<evidence type="ECO:0000256" key="2">
    <source>
        <dbReference type="ARBA" id="ARBA00022691"/>
    </source>
</evidence>
<gene>
    <name evidence="3 4" type="primary">rsmJ</name>
    <name evidence="4" type="ORF">ERCICURV3402_282</name>
</gene>
<dbReference type="AlphaFoldDB" id="A0A451D827"/>
<comment type="catalytic activity">
    <reaction evidence="3">
        <text>guanosine(1516) in 16S rRNA + S-adenosyl-L-methionine = N(2)-methylguanosine(1516) in 16S rRNA + S-adenosyl-L-homocysteine + H(+)</text>
        <dbReference type="Rhea" id="RHEA:43220"/>
        <dbReference type="Rhea" id="RHEA-COMP:10412"/>
        <dbReference type="Rhea" id="RHEA-COMP:10413"/>
        <dbReference type="ChEBI" id="CHEBI:15378"/>
        <dbReference type="ChEBI" id="CHEBI:57856"/>
        <dbReference type="ChEBI" id="CHEBI:59789"/>
        <dbReference type="ChEBI" id="CHEBI:74269"/>
        <dbReference type="ChEBI" id="CHEBI:74481"/>
        <dbReference type="EC" id="2.1.1.242"/>
    </reaction>
</comment>
<name>A0A451D827_9GAMM</name>
<dbReference type="SUPFAM" id="SSF53335">
    <property type="entry name" value="S-adenosyl-L-methionine-dependent methyltransferases"/>
    <property type="match status" value="1"/>
</dbReference>
<keyword evidence="3" id="KW-0963">Cytoplasm</keyword>
<dbReference type="Gene3D" id="3.40.1630.10">
    <property type="entry name" value="YhiQ-like domain"/>
    <property type="match status" value="1"/>
</dbReference>
<dbReference type="InterPro" id="IPR007536">
    <property type="entry name" value="16SrRNA_methylTrfase_J"/>
</dbReference>